<evidence type="ECO:0000313" key="2">
    <source>
        <dbReference type="EMBL" id="NVN31790.1"/>
    </source>
</evidence>
<keyword evidence="3" id="KW-1185">Reference proteome</keyword>
<reference evidence="1 3" key="2">
    <citation type="submission" date="2020-08" db="EMBL/GenBank/DDBJ databases">
        <title>Genomic Encyclopedia of Type Strains, Phase III (KMG-III): the genomes of soil and plant-associated and newly described type strains.</title>
        <authorList>
            <person name="Whitman W."/>
        </authorList>
    </citation>
    <scope>NUCLEOTIDE SEQUENCE [LARGE SCALE GENOMIC DNA]</scope>
    <source>
        <strain evidence="1 3">CECT 8088</strain>
    </source>
</reference>
<dbReference type="EMBL" id="JABXXQ010000499">
    <property type="protein sequence ID" value="NVN31790.1"/>
    <property type="molecule type" value="Genomic_DNA"/>
</dbReference>
<comment type="caution">
    <text evidence="1">The sequence shown here is derived from an EMBL/GenBank/DDBJ whole genome shotgun (WGS) entry which is preliminary data.</text>
</comment>
<name>A0A839UVX0_9PROT</name>
<proteinExistence type="predicted"/>
<evidence type="ECO:0000313" key="4">
    <source>
        <dbReference type="Proteomes" id="UP000565205"/>
    </source>
</evidence>
<organism evidence="1 3">
    <name type="scientific">Endobacter medicaginis</name>
    <dbReference type="NCBI Taxonomy" id="1181271"/>
    <lineage>
        <taxon>Bacteria</taxon>
        <taxon>Pseudomonadati</taxon>
        <taxon>Pseudomonadota</taxon>
        <taxon>Alphaproteobacteria</taxon>
        <taxon>Acetobacterales</taxon>
        <taxon>Acetobacteraceae</taxon>
        <taxon>Endobacter</taxon>
    </lineage>
</organism>
<evidence type="ECO:0000313" key="3">
    <source>
        <dbReference type="Proteomes" id="UP000557688"/>
    </source>
</evidence>
<protein>
    <submittedName>
        <fullName evidence="1">Uncharacterized protein</fullName>
    </submittedName>
</protein>
<reference evidence="2 4" key="1">
    <citation type="submission" date="2020-06" db="EMBL/GenBank/DDBJ databases">
        <title>Description of novel acetic acid bacteria.</title>
        <authorList>
            <person name="Sombolestani A."/>
        </authorList>
    </citation>
    <scope>NUCLEOTIDE SEQUENCE [LARGE SCALE GENOMIC DNA]</scope>
    <source>
        <strain evidence="2 4">LMG 26838</strain>
    </source>
</reference>
<dbReference type="Proteomes" id="UP000557688">
    <property type="component" value="Unassembled WGS sequence"/>
</dbReference>
<sequence length="134" mass="14368">MAAIVTNRFPLLWLMVCLSALCGCVPGTVVPVAGLAGLDIAAFHRSVPDMVYSAVTGRDCSIVRLDRDESYCKPPPAPLPPQPYCTRSLGGVDCWAAGADMPNQAPQLAQGRYGLTPEQQRWQTAPWPASLTAR</sequence>
<dbReference type="EMBL" id="JACHXV010000005">
    <property type="protein sequence ID" value="MBB3173967.1"/>
    <property type="molecule type" value="Genomic_DNA"/>
</dbReference>
<evidence type="ECO:0000313" key="1">
    <source>
        <dbReference type="EMBL" id="MBB3173967.1"/>
    </source>
</evidence>
<accession>A0A839UVX0</accession>
<dbReference type="RefSeq" id="WP_176626342.1">
    <property type="nucleotide sequence ID" value="NZ_JABXXQ010000499.1"/>
</dbReference>
<dbReference type="Proteomes" id="UP000565205">
    <property type="component" value="Unassembled WGS sequence"/>
</dbReference>
<dbReference type="AlphaFoldDB" id="A0A839UVX0"/>
<gene>
    <name evidence="1" type="ORF">FHR90_001799</name>
    <name evidence="2" type="ORF">HUK83_15790</name>
</gene>